<accession>A0A6N2MDA3</accession>
<feature type="chain" id="PRO_5026894700" description="Protein-L-isoaspartate O-methyltransferase" evidence="2">
    <location>
        <begin position="21"/>
        <end position="346"/>
    </location>
</feature>
<organism evidence="3">
    <name type="scientific">Salix viminalis</name>
    <name type="common">Common osier</name>
    <name type="synonym">Basket willow</name>
    <dbReference type="NCBI Taxonomy" id="40686"/>
    <lineage>
        <taxon>Eukaryota</taxon>
        <taxon>Viridiplantae</taxon>
        <taxon>Streptophyta</taxon>
        <taxon>Embryophyta</taxon>
        <taxon>Tracheophyta</taxon>
        <taxon>Spermatophyta</taxon>
        <taxon>Magnoliopsida</taxon>
        <taxon>eudicotyledons</taxon>
        <taxon>Gunneridae</taxon>
        <taxon>Pentapetalae</taxon>
        <taxon>rosids</taxon>
        <taxon>fabids</taxon>
        <taxon>Malpighiales</taxon>
        <taxon>Salicaceae</taxon>
        <taxon>Saliceae</taxon>
        <taxon>Salix</taxon>
    </lineage>
</organism>
<dbReference type="GO" id="GO:0004719">
    <property type="term" value="F:protein-L-isoaspartate (D-aspartate) O-methyltransferase activity"/>
    <property type="evidence" value="ECO:0007669"/>
    <property type="project" value="InterPro"/>
</dbReference>
<evidence type="ECO:0008006" key="4">
    <source>
        <dbReference type="Google" id="ProtNLM"/>
    </source>
</evidence>
<name>A0A6N2MDA3_SALVM</name>
<dbReference type="InterPro" id="IPR029063">
    <property type="entry name" value="SAM-dependent_MTases_sf"/>
</dbReference>
<comment type="similarity">
    <text evidence="1">Belongs to the methyltransferase superfamily. L-isoaspartyl/D-aspartyl protein methyltransferase family.</text>
</comment>
<dbReference type="InterPro" id="IPR000682">
    <property type="entry name" value="PCMT"/>
</dbReference>
<feature type="signal peptide" evidence="2">
    <location>
        <begin position="1"/>
        <end position="20"/>
    </location>
</feature>
<evidence type="ECO:0000256" key="1">
    <source>
        <dbReference type="ARBA" id="ARBA00005369"/>
    </source>
</evidence>
<reference evidence="3" key="1">
    <citation type="submission" date="2019-03" db="EMBL/GenBank/DDBJ databases">
        <authorList>
            <person name="Mank J."/>
            <person name="Almeida P."/>
        </authorList>
    </citation>
    <scope>NUCLEOTIDE SEQUENCE</scope>
    <source>
        <strain evidence="3">78183</strain>
    </source>
</reference>
<dbReference type="EMBL" id="CAADRP010001785">
    <property type="protein sequence ID" value="VFU52181.1"/>
    <property type="molecule type" value="Genomic_DNA"/>
</dbReference>
<protein>
    <recommendedName>
        <fullName evidence="4">Protein-L-isoaspartate O-methyltransferase</fullName>
    </recommendedName>
</protein>
<gene>
    <name evidence="3" type="ORF">SVIM_LOCUS356276</name>
</gene>
<proteinExistence type="inferred from homology"/>
<dbReference type="CDD" id="cd02440">
    <property type="entry name" value="AdoMet_MTases"/>
    <property type="match status" value="1"/>
</dbReference>
<evidence type="ECO:0000313" key="3">
    <source>
        <dbReference type="EMBL" id="VFU52181.1"/>
    </source>
</evidence>
<sequence>MSMLLMLVPMSLSLPPGVISYGYRNCSPPLKRLLAHCNTTNLHHYHHLRRRNGTFPSQLNTLFSFIFFPRNLTCLLTGNSLFLRMERFGSGSSNNKNKALVEQLQNYKIISSKRVSEVMETIDRALFVPDGTPAYVDSPMAIGYNATISAPHMHATCLQLLEENLKSGMHVLDVGSGSFLFASIIFHTYKKSFKLNDKLLSATVFSGLGTGYLTACFALMVGPQGRAVGVEHIQELADSSIKNIKKSAAAPLLKEGSLSIHVGDGRQGWPEFAPYDAIHVGAAAPEIPQPLLDQLKPGGRMVIPVGKMFQDLKVIDKNEDGSISVRSETPVRYVPLTSRGAQLRGC</sequence>
<dbReference type="SUPFAM" id="SSF53335">
    <property type="entry name" value="S-adenosyl-L-methionine-dependent methyltransferases"/>
    <property type="match status" value="2"/>
</dbReference>
<evidence type="ECO:0000256" key="2">
    <source>
        <dbReference type="SAM" id="SignalP"/>
    </source>
</evidence>
<dbReference type="Pfam" id="PF01135">
    <property type="entry name" value="PCMT"/>
    <property type="match status" value="2"/>
</dbReference>
<keyword evidence="2" id="KW-0732">Signal</keyword>
<dbReference type="PROSITE" id="PS01279">
    <property type="entry name" value="PCMT"/>
    <property type="match status" value="1"/>
</dbReference>
<dbReference type="AlphaFoldDB" id="A0A6N2MDA3"/>
<dbReference type="GO" id="GO:0005737">
    <property type="term" value="C:cytoplasm"/>
    <property type="evidence" value="ECO:0007669"/>
    <property type="project" value="TreeGrafter"/>
</dbReference>
<dbReference type="PANTHER" id="PTHR11579">
    <property type="entry name" value="PROTEIN-L-ISOASPARTATE O-METHYLTRANSFERASE"/>
    <property type="match status" value="1"/>
</dbReference>
<dbReference type="PANTHER" id="PTHR11579:SF28">
    <property type="entry name" value="PROTEIN-L-ISOASPARTATE O-METHYLTRANSFERASE 1"/>
    <property type="match status" value="1"/>
</dbReference>
<dbReference type="Gene3D" id="3.40.50.150">
    <property type="entry name" value="Vaccinia Virus protein VP39"/>
    <property type="match status" value="2"/>
</dbReference>